<proteinExistence type="predicted"/>
<protein>
    <submittedName>
        <fullName evidence="3">Uncharacterized protein</fullName>
    </submittedName>
</protein>
<feature type="compositionally biased region" description="Basic residues" evidence="2">
    <location>
        <begin position="755"/>
        <end position="781"/>
    </location>
</feature>
<dbReference type="RefSeq" id="XP_002295964.1">
    <property type="nucleotide sequence ID" value="XM_002295928.1"/>
</dbReference>
<gene>
    <name evidence="3" type="ORF">THAPS_23603</name>
</gene>
<feature type="compositionally biased region" description="Basic and acidic residues" evidence="2">
    <location>
        <begin position="792"/>
        <end position="822"/>
    </location>
</feature>
<evidence type="ECO:0000256" key="1">
    <source>
        <dbReference type="SAM" id="Coils"/>
    </source>
</evidence>
<dbReference type="GeneID" id="7447176"/>
<dbReference type="GO" id="GO:0000796">
    <property type="term" value="C:condensin complex"/>
    <property type="evidence" value="ECO:0000318"/>
    <property type="project" value="GO_Central"/>
</dbReference>
<dbReference type="GO" id="GO:0007076">
    <property type="term" value="P:mitotic chromosome condensation"/>
    <property type="evidence" value="ECO:0000318"/>
    <property type="project" value="GO_Central"/>
</dbReference>
<keyword evidence="1" id="KW-0175">Coiled coil</keyword>
<evidence type="ECO:0000256" key="2">
    <source>
        <dbReference type="SAM" id="MobiDB-lite"/>
    </source>
</evidence>
<name>B5YNR8_THAPS</name>
<organism evidence="3 4">
    <name type="scientific">Thalassiosira pseudonana</name>
    <name type="common">Marine diatom</name>
    <name type="synonym">Cyclotella nana</name>
    <dbReference type="NCBI Taxonomy" id="35128"/>
    <lineage>
        <taxon>Eukaryota</taxon>
        <taxon>Sar</taxon>
        <taxon>Stramenopiles</taxon>
        <taxon>Ochrophyta</taxon>
        <taxon>Bacillariophyta</taxon>
        <taxon>Coscinodiscophyceae</taxon>
        <taxon>Thalassiosirophycidae</taxon>
        <taxon>Thalassiosirales</taxon>
        <taxon>Thalassiosiraceae</taxon>
        <taxon>Thalassiosira</taxon>
    </lineage>
</organism>
<feature type="coiled-coil region" evidence="1">
    <location>
        <begin position="424"/>
        <end position="522"/>
    </location>
</feature>
<dbReference type="PANTHER" id="PTHR18887">
    <property type="entry name" value="GOLGI-ASSOCIATED PROTEIN GCP360-RELATED"/>
    <property type="match status" value="1"/>
</dbReference>
<dbReference type="KEGG" id="tps:THAPS_23603"/>
<evidence type="ECO:0000313" key="4">
    <source>
        <dbReference type="Proteomes" id="UP000001449"/>
    </source>
</evidence>
<dbReference type="PaxDb" id="35128-Thaps23603"/>
<feature type="region of interest" description="Disordered" evidence="2">
    <location>
        <begin position="751"/>
        <end position="822"/>
    </location>
</feature>
<dbReference type="InterPro" id="IPR026202">
    <property type="entry name" value="GOLGB1"/>
</dbReference>
<dbReference type="GO" id="GO:0003682">
    <property type="term" value="F:chromatin binding"/>
    <property type="evidence" value="ECO:0000318"/>
    <property type="project" value="GO_Central"/>
</dbReference>
<feature type="region of interest" description="Disordered" evidence="2">
    <location>
        <begin position="29"/>
        <end position="190"/>
    </location>
</feature>
<feature type="coiled-coil region" evidence="1">
    <location>
        <begin position="548"/>
        <end position="603"/>
    </location>
</feature>
<feature type="coiled-coil region" evidence="1">
    <location>
        <begin position="644"/>
        <end position="681"/>
    </location>
</feature>
<reference evidence="3 4" key="1">
    <citation type="journal article" date="2004" name="Science">
        <title>The genome of the diatom Thalassiosira pseudonana: ecology, evolution, and metabolism.</title>
        <authorList>
            <person name="Armbrust E.V."/>
            <person name="Berges J.A."/>
            <person name="Bowler C."/>
            <person name="Green B.R."/>
            <person name="Martinez D."/>
            <person name="Putnam N.H."/>
            <person name="Zhou S."/>
            <person name="Allen A.E."/>
            <person name="Apt K.E."/>
            <person name="Bechner M."/>
            <person name="Brzezinski M.A."/>
            <person name="Chaal B.K."/>
            <person name="Chiovitti A."/>
            <person name="Davis A.K."/>
            <person name="Demarest M.S."/>
            <person name="Detter J.C."/>
            <person name="Glavina T."/>
            <person name="Goodstein D."/>
            <person name="Hadi M.Z."/>
            <person name="Hellsten U."/>
            <person name="Hildebrand M."/>
            <person name="Jenkins B.D."/>
            <person name="Jurka J."/>
            <person name="Kapitonov V.V."/>
            <person name="Kroger N."/>
            <person name="Lau W.W."/>
            <person name="Lane T.W."/>
            <person name="Larimer F.W."/>
            <person name="Lippmeier J.C."/>
            <person name="Lucas S."/>
            <person name="Medina M."/>
            <person name="Montsant A."/>
            <person name="Obornik M."/>
            <person name="Parker M.S."/>
            <person name="Palenik B."/>
            <person name="Pazour G.J."/>
            <person name="Richardson P.M."/>
            <person name="Rynearson T.A."/>
            <person name="Saito M.A."/>
            <person name="Schwartz D.C."/>
            <person name="Thamatrakoln K."/>
            <person name="Valentin K."/>
            <person name="Vardi A."/>
            <person name="Wilkerson F.P."/>
            <person name="Rokhsar D.S."/>
        </authorList>
    </citation>
    <scope>NUCLEOTIDE SEQUENCE [LARGE SCALE GENOMIC DNA]</scope>
    <source>
        <strain evidence="3 4">CCMP1335</strain>
    </source>
</reference>
<dbReference type="eggNOG" id="ENOG502R7PU">
    <property type="taxonomic scope" value="Eukaryota"/>
</dbReference>
<evidence type="ECO:0000313" key="3">
    <source>
        <dbReference type="EMBL" id="ACI64681.1"/>
    </source>
</evidence>
<dbReference type="EMBL" id="CP001160">
    <property type="protein sequence ID" value="ACI64681.1"/>
    <property type="molecule type" value="Genomic_DNA"/>
</dbReference>
<dbReference type="PANTHER" id="PTHR18887:SF5">
    <property type="entry name" value="GOLGIN SUBFAMILY B MEMBER 1-LIKE"/>
    <property type="match status" value="1"/>
</dbReference>
<reference evidence="3 4" key="2">
    <citation type="journal article" date="2008" name="Nature">
        <title>The Phaeodactylum genome reveals the evolutionary history of diatom genomes.</title>
        <authorList>
            <person name="Bowler C."/>
            <person name="Allen A.E."/>
            <person name="Badger J.H."/>
            <person name="Grimwood J."/>
            <person name="Jabbari K."/>
            <person name="Kuo A."/>
            <person name="Maheswari U."/>
            <person name="Martens C."/>
            <person name="Maumus F."/>
            <person name="Otillar R.P."/>
            <person name="Rayko E."/>
            <person name="Salamov A."/>
            <person name="Vandepoele K."/>
            <person name="Beszteri B."/>
            <person name="Gruber A."/>
            <person name="Heijde M."/>
            <person name="Katinka M."/>
            <person name="Mock T."/>
            <person name="Valentin K."/>
            <person name="Verret F."/>
            <person name="Berges J.A."/>
            <person name="Brownlee C."/>
            <person name="Cadoret J.P."/>
            <person name="Chiovitti A."/>
            <person name="Choi C.J."/>
            <person name="Coesel S."/>
            <person name="De Martino A."/>
            <person name="Detter J.C."/>
            <person name="Durkin C."/>
            <person name="Falciatore A."/>
            <person name="Fournet J."/>
            <person name="Haruta M."/>
            <person name="Huysman M.J."/>
            <person name="Jenkins B.D."/>
            <person name="Jiroutova K."/>
            <person name="Jorgensen R.E."/>
            <person name="Joubert Y."/>
            <person name="Kaplan A."/>
            <person name="Kroger N."/>
            <person name="Kroth P.G."/>
            <person name="La Roche J."/>
            <person name="Lindquist E."/>
            <person name="Lommer M."/>
            <person name="Martin-Jezequel V."/>
            <person name="Lopez P.J."/>
            <person name="Lucas S."/>
            <person name="Mangogna M."/>
            <person name="McGinnis K."/>
            <person name="Medlin L.K."/>
            <person name="Montsant A."/>
            <person name="Oudot-Le Secq M.P."/>
            <person name="Napoli C."/>
            <person name="Obornik M."/>
            <person name="Parker M.S."/>
            <person name="Petit J.L."/>
            <person name="Porcel B.M."/>
            <person name="Poulsen N."/>
            <person name="Robison M."/>
            <person name="Rychlewski L."/>
            <person name="Rynearson T.A."/>
            <person name="Schmutz J."/>
            <person name="Shapiro H."/>
            <person name="Siaut M."/>
            <person name="Stanley M."/>
            <person name="Sussman M.R."/>
            <person name="Taylor A.R."/>
            <person name="Vardi A."/>
            <person name="von Dassow P."/>
            <person name="Vyverman W."/>
            <person name="Willis A."/>
            <person name="Wyrwicz L.S."/>
            <person name="Rokhsar D.S."/>
            <person name="Weissenbach J."/>
            <person name="Armbrust E.V."/>
            <person name="Green B.R."/>
            <person name="Van de Peer Y."/>
            <person name="Grigoriev I.V."/>
        </authorList>
    </citation>
    <scope>NUCLEOTIDE SEQUENCE [LARGE SCALE GENOMIC DNA]</scope>
    <source>
        <strain evidence="3 4">CCMP1335</strain>
    </source>
</reference>
<accession>B5YNR8</accession>
<dbReference type="Proteomes" id="UP000001449">
    <property type="component" value="Chromosome 7"/>
</dbReference>
<dbReference type="InParanoid" id="B5YNR8"/>
<sequence length="822" mass="93514">MNTLTTTQGYVISEDVPLVRPKLMNRRVQSLGYGANDKNKQTEQRSPVTADRELDDAEETREDKMEVGSGTRRSSRRRNQSDDAAVRGDDNKGRSASVTPRRRYRDIAPTPEMATLKSGVSVPSVSKESYVPADEQPDDEMAMGFSEPRQRGRSVEPQSSRLAHYSSTISSTARSASRGRGPPLHPVASPVGILKSSASKHSDTITDNTGVSTATGVVVDRALKTIENWRALSEMNFKATPSTDNMECNFNNEGANVDLRQAPSPTASTINPDSDRAQTLRAREQELERKEKARLRVMKYMQEVDSRVCQRRGGQSMMRVYSAGANNVEGGSAKPPRPWEVERMDRRHSFGGRLSDERPDKGMGDKKQLMIPSLLEKEDESNNSSTIFRGIQEDEAPLPPPTNASHDAVVESLQSRLEYYKFQFKNNEKQMRKLQFDLEHATNKQQIQQQRHEEEQKEGAKAREEEMEQFRLAMEEAENAVQALESTIEELNQVSREKERSIHDLETSLELLEKELEECRQSNDERLLGYEEHVKALKEGIACLEAMLKTKDASIMNLEGRVQELESDLECVMGDLVRIKEELAEANASLAEKDQLLNDGQQEVDAAKCKLVEQFEEYRVDLSSKLEATNLHIEAITKEKDSLIQSLNEKVSFLESCLDEKETELENHDDCAKKNDELKEKMHTLAIALTEKDRLIHSFQFQQRLDIPPRGYSHRVISPRVPKFYDFHEFSSISESPRSIHERLEYLEDFEPRASTRRRSSRRRQSSGKPPKSRSSSRRRYRDAVPITPESNYHDARDCCDDNERELSSDSLSKEDSIFDFA</sequence>
<dbReference type="GO" id="GO:0000785">
    <property type="term" value="C:chromatin"/>
    <property type="evidence" value="ECO:0000318"/>
    <property type="project" value="GO_Central"/>
</dbReference>
<keyword evidence="4" id="KW-1185">Reference proteome</keyword>
<dbReference type="GO" id="GO:0000793">
    <property type="term" value="C:condensed chromosome"/>
    <property type="evidence" value="ECO:0000318"/>
    <property type="project" value="GO_Central"/>
</dbReference>
<feature type="compositionally biased region" description="Basic and acidic residues" evidence="2">
    <location>
        <begin position="79"/>
        <end position="93"/>
    </location>
</feature>
<dbReference type="HOGENOM" id="CLU_344371_0_0_1"/>
<dbReference type="GO" id="GO:0005794">
    <property type="term" value="C:Golgi apparatus"/>
    <property type="evidence" value="ECO:0007669"/>
    <property type="project" value="InterPro"/>
</dbReference>
<feature type="compositionally biased region" description="Low complexity" evidence="2">
    <location>
        <begin position="166"/>
        <end position="178"/>
    </location>
</feature>
<dbReference type="AlphaFoldDB" id="B5YNR8"/>